<sequence>MPILITPRPSNECEFTEWSIRDSERSQLVSALAYLYIQQEENALRVISELEPKKRPPKGRIVDNVIAKLAGPKQIDLDLLHNGTPKEKDQAKNRTRTAIWHRDGLLFQHLSWIVARRAAPQAYMTSPHVRQADKGFDGFIIEFDETHSRLERIILCEDKASEDPRPLITKSVWKEISEIRRGDRDDEILADLTTLLKGVPDLDNEAKEEVVDAIFWENVRQFRVSVATSEDHRSADGFDHILRGFETIAPGPITSRMGGVIAFGNVRQGLENLAKEVAEKVREIAKLEDPSIVR</sequence>
<organism evidence="1 2">
    <name type="scientific">Brevirhabdus pacifica</name>
    <dbReference type="NCBI Taxonomy" id="1267768"/>
    <lineage>
        <taxon>Bacteria</taxon>
        <taxon>Pseudomonadati</taxon>
        <taxon>Pseudomonadota</taxon>
        <taxon>Alphaproteobacteria</taxon>
        <taxon>Rhodobacterales</taxon>
        <taxon>Paracoccaceae</taxon>
        <taxon>Brevirhabdus</taxon>
    </lineage>
</organism>
<dbReference type="EMBL" id="CP019124">
    <property type="protein sequence ID" value="APX90371.1"/>
    <property type="molecule type" value="Genomic_DNA"/>
</dbReference>
<dbReference type="STRING" id="1267768.BV394_12055"/>
<evidence type="ECO:0000313" key="2">
    <source>
        <dbReference type="Proteomes" id="UP000187266"/>
    </source>
</evidence>
<proteinExistence type="predicted"/>
<accession>A0A1U7DK70</accession>
<keyword evidence="2" id="KW-1185">Reference proteome</keyword>
<dbReference type="RefSeq" id="WP_076980389.1">
    <property type="nucleotide sequence ID" value="NZ_CP019124.1"/>
</dbReference>
<protein>
    <submittedName>
        <fullName evidence="1">Uncharacterized protein</fullName>
    </submittedName>
</protein>
<accession>A0A2M9D540</accession>
<reference evidence="1 2" key="1">
    <citation type="submission" date="2017-01" db="EMBL/GenBank/DDBJ databases">
        <title>Genomic analysis of Xuhuaishuia manganoxidans DY6-4.</title>
        <authorList>
            <person name="Wang X."/>
        </authorList>
    </citation>
    <scope>NUCLEOTIDE SEQUENCE [LARGE SCALE GENOMIC DNA]</scope>
    <source>
        <strain evidence="1 2">DY6-4</strain>
    </source>
</reference>
<evidence type="ECO:0000313" key="1">
    <source>
        <dbReference type="EMBL" id="APX90371.1"/>
    </source>
</evidence>
<dbReference type="Proteomes" id="UP000187266">
    <property type="component" value="Chromosome"/>
</dbReference>
<dbReference type="AlphaFoldDB" id="A0A1U7DK70"/>
<name>A0A1U7DK70_9RHOB</name>
<dbReference type="OrthoDB" id="5117958at2"/>
<gene>
    <name evidence="1" type="ORF">BV394_12055</name>
</gene>